<dbReference type="InterPro" id="IPR038673">
    <property type="entry name" value="OprB_sf"/>
</dbReference>
<feature type="region of interest" description="Disordered" evidence="3">
    <location>
        <begin position="20"/>
        <end position="45"/>
    </location>
</feature>
<dbReference type="PATRIC" id="fig|13690.10.peg.2902"/>
<dbReference type="Gene3D" id="2.40.160.180">
    <property type="entry name" value="Carbohydrate-selective porin OprB"/>
    <property type="match status" value="1"/>
</dbReference>
<organism evidence="4 5">
    <name type="scientific">Sphingobium yanoikuyae</name>
    <name type="common">Sphingomonas yanoikuyae</name>
    <dbReference type="NCBI Taxonomy" id="13690"/>
    <lineage>
        <taxon>Bacteria</taxon>
        <taxon>Pseudomonadati</taxon>
        <taxon>Pseudomonadota</taxon>
        <taxon>Alphaproteobacteria</taxon>
        <taxon>Sphingomonadales</taxon>
        <taxon>Sphingomonadaceae</taxon>
        <taxon>Sphingobium</taxon>
    </lineage>
</organism>
<dbReference type="Proteomes" id="UP000028534">
    <property type="component" value="Unassembled WGS sequence"/>
</dbReference>
<reference evidence="4 5" key="1">
    <citation type="submission" date="2014-03" db="EMBL/GenBank/DDBJ databases">
        <title>Genome sequence of Sphingobium yanoikuyae B1.</title>
        <authorList>
            <person name="Gan H.M."/>
            <person name="Gan H.Y."/>
            <person name="Savka M.A."/>
        </authorList>
    </citation>
    <scope>NUCLEOTIDE SEQUENCE [LARGE SCALE GENOMIC DNA]</scope>
    <source>
        <strain evidence="4 5">B1</strain>
    </source>
</reference>
<dbReference type="PANTHER" id="PTHR37944">
    <property type="entry name" value="PORIN B"/>
    <property type="match status" value="1"/>
</dbReference>
<dbReference type="InterPro" id="IPR052932">
    <property type="entry name" value="OprB_Porin"/>
</dbReference>
<dbReference type="STRING" id="13690.AX777_01000"/>
<sequence>MIADSPPAIVLPVQVAEAVKPAPQLQGPPAGPQTPPPPPPAAPQPGWRTRLKDSGVNLTFSYVSESAASISGGRDQGAAYTQQLLASAVVDTGKAFGLDGGKVIATIIHRKGQDLTATRIGNLFEVQELFGGGQDLRPAELSYEQQLNGGRTALKIGLYHTGDDFATLPSGCQFQNFAFCPRPTTLFYNSGFSGFPIPRWGIRARQDIGHGLSISVAAFEVNNIRAQTGNGWQLAPRFDSVVLPVELGWKSGQGAEQLPGLVRLGGLIDTTDKPDVYADANGDSYALSGLAPATRHERWSAWAMAEKMIVRFGPDERGLSLFGTMTLSDRATARVPLFLSGGFVARGLWDNRPRDNFGLGLVYARVNPRIADRQRDQQMLGQDVDPQRWEASGEIFYGWQATRALLLRPNLQYIHRVGATSRYPDAVVAGMMIKLIL</sequence>
<dbReference type="PANTHER" id="PTHR37944:SF1">
    <property type="entry name" value="PORIN B"/>
    <property type="match status" value="1"/>
</dbReference>
<gene>
    <name evidence="4" type="ORF">CP98_02826</name>
</gene>
<dbReference type="Pfam" id="PF04966">
    <property type="entry name" value="OprB"/>
    <property type="match status" value="1"/>
</dbReference>
<evidence type="ECO:0000313" key="5">
    <source>
        <dbReference type="Proteomes" id="UP000028534"/>
    </source>
</evidence>
<dbReference type="AlphaFoldDB" id="A0A084EJY0"/>
<dbReference type="eggNOG" id="COG3659">
    <property type="taxonomic scope" value="Bacteria"/>
</dbReference>
<comment type="similarity">
    <text evidence="1 2">Belongs to the OprB family.</text>
</comment>
<protein>
    <submittedName>
        <fullName evidence="4">Carbohydrate-selective porin</fullName>
    </submittedName>
</protein>
<feature type="compositionally biased region" description="Pro residues" evidence="3">
    <location>
        <begin position="29"/>
        <end position="43"/>
    </location>
</feature>
<evidence type="ECO:0000256" key="2">
    <source>
        <dbReference type="RuleBase" id="RU363072"/>
    </source>
</evidence>
<dbReference type="InterPro" id="IPR007049">
    <property type="entry name" value="Carb-sel_porin_OprB"/>
</dbReference>
<dbReference type="GO" id="GO:0008643">
    <property type="term" value="P:carbohydrate transport"/>
    <property type="evidence" value="ECO:0007669"/>
    <property type="project" value="InterPro"/>
</dbReference>
<name>A0A084EJY0_SPHYA</name>
<comment type="caution">
    <text evidence="4">The sequence shown here is derived from an EMBL/GenBank/DDBJ whole genome shotgun (WGS) entry which is preliminary data.</text>
</comment>
<dbReference type="GO" id="GO:0015288">
    <property type="term" value="F:porin activity"/>
    <property type="evidence" value="ECO:0007669"/>
    <property type="project" value="InterPro"/>
</dbReference>
<proteinExistence type="inferred from homology"/>
<evidence type="ECO:0000256" key="1">
    <source>
        <dbReference type="ARBA" id="ARBA00008769"/>
    </source>
</evidence>
<accession>A0A084EJY0</accession>
<evidence type="ECO:0000313" key="4">
    <source>
        <dbReference type="EMBL" id="KEZ18272.1"/>
    </source>
</evidence>
<dbReference type="EMBL" id="JGVR01000017">
    <property type="protein sequence ID" value="KEZ18272.1"/>
    <property type="molecule type" value="Genomic_DNA"/>
</dbReference>
<evidence type="ECO:0000256" key="3">
    <source>
        <dbReference type="SAM" id="MobiDB-lite"/>
    </source>
</evidence>
<dbReference type="RefSeq" id="WP_037520281.1">
    <property type="nucleotide sequence ID" value="NZ_JGVR01000017.1"/>
</dbReference>
<dbReference type="GO" id="GO:0016020">
    <property type="term" value="C:membrane"/>
    <property type="evidence" value="ECO:0007669"/>
    <property type="project" value="InterPro"/>
</dbReference>